<dbReference type="InterPro" id="IPR036188">
    <property type="entry name" value="FAD/NAD-bd_sf"/>
</dbReference>
<gene>
    <name evidence="2" type="primary">crtD</name>
    <name evidence="2" type="ORF">GCM10010191_54030</name>
</gene>
<evidence type="ECO:0000313" key="2">
    <source>
        <dbReference type="EMBL" id="GAA2433125.1"/>
    </source>
</evidence>
<dbReference type="PANTHER" id="PTHR46313">
    <property type="match status" value="1"/>
</dbReference>
<dbReference type="EMBL" id="BAAARW010000020">
    <property type="protein sequence ID" value="GAA2433125.1"/>
    <property type="molecule type" value="Genomic_DNA"/>
</dbReference>
<accession>A0ABN3JN85</accession>
<dbReference type="PANTHER" id="PTHR46313:SF3">
    <property type="entry name" value="PROLYCOPENE ISOMERASE, CHLOROPLASTIC"/>
    <property type="match status" value="1"/>
</dbReference>
<organism evidence="2 3">
    <name type="scientific">Actinomadura vinacea</name>
    <dbReference type="NCBI Taxonomy" id="115336"/>
    <lineage>
        <taxon>Bacteria</taxon>
        <taxon>Bacillati</taxon>
        <taxon>Actinomycetota</taxon>
        <taxon>Actinomycetes</taxon>
        <taxon>Streptosporangiales</taxon>
        <taxon>Thermomonosporaceae</taxon>
        <taxon>Actinomadura</taxon>
    </lineage>
</organism>
<feature type="domain" description="Amine oxidase" evidence="1">
    <location>
        <begin position="59"/>
        <end position="521"/>
    </location>
</feature>
<proteinExistence type="predicted"/>
<evidence type="ECO:0000313" key="3">
    <source>
        <dbReference type="Proteomes" id="UP001501231"/>
    </source>
</evidence>
<comment type="caution">
    <text evidence="2">The sequence shown here is derived from an EMBL/GenBank/DDBJ whole genome shotgun (WGS) entry which is preliminary data.</text>
</comment>
<reference evidence="2 3" key="1">
    <citation type="journal article" date="2019" name="Int. J. Syst. Evol. Microbiol.">
        <title>The Global Catalogue of Microorganisms (GCM) 10K type strain sequencing project: providing services to taxonomists for standard genome sequencing and annotation.</title>
        <authorList>
            <consortium name="The Broad Institute Genomics Platform"/>
            <consortium name="The Broad Institute Genome Sequencing Center for Infectious Disease"/>
            <person name="Wu L."/>
            <person name="Ma J."/>
        </authorList>
    </citation>
    <scope>NUCLEOTIDE SEQUENCE [LARGE SCALE GENOMIC DNA]</scope>
    <source>
        <strain evidence="2 3">JCM 3325</strain>
    </source>
</reference>
<sequence>MFRPNVQNELNVQSELTVQDELTVQEEEPRAARAGRVGRGRRAARFPVSCQVAVLGGGLAGMATAARLQAAGVSTAVIEAHGHVGGCAGYYRRRGFSFDVGATTMVDFEPGGVGAELLDSIGMDPVPGEPLPGYVGWLPDRNVTLYRDARAWHEERLRALGDTPRHRAFWARLDRIAQVFWDASRAGVRLPMRRPSDAVQNLRALGPRNLPLVRHMNATLGDALAWHGLRDDDPVVGLLSMLVEDTVHSTVDRAPLINAALGATIRGAGLTRTAGGMRGFWRRFIAHYRSLGGQLRVGCQAERVRGQAGAFQVHTRRGVVHAEQVVSALPAETTMRVVPALAGRLRPYVERDEQDLGGAIVIFLGVSEEEVAGQEFTHHQLLQSYRRPLGDGNNMFVSVSAPGDTESAPPGCRAVMISTHTELAAWEGLTAAAYEVRKREIGERLVGLARRVHPNLGERAMVWDVGTPRSYERFAFRPRGAVGGARQTPANANQNAIPHSLGVPGLWLVGDSTWPGLGTVACALGSRIVAEEALRTARKRKVMR</sequence>
<dbReference type="InterPro" id="IPR002937">
    <property type="entry name" value="Amino_oxidase"/>
</dbReference>
<dbReference type="Proteomes" id="UP001501231">
    <property type="component" value="Unassembled WGS sequence"/>
</dbReference>
<dbReference type="InterPro" id="IPR045892">
    <property type="entry name" value="CrtISO-like"/>
</dbReference>
<dbReference type="RefSeq" id="WP_344592573.1">
    <property type="nucleotide sequence ID" value="NZ_BAAARW010000020.1"/>
</dbReference>
<keyword evidence="3" id="KW-1185">Reference proteome</keyword>
<name>A0ABN3JN85_9ACTN</name>
<dbReference type="Gene3D" id="3.50.50.60">
    <property type="entry name" value="FAD/NAD(P)-binding domain"/>
    <property type="match status" value="1"/>
</dbReference>
<dbReference type="SUPFAM" id="SSF51905">
    <property type="entry name" value="FAD/NAD(P)-binding domain"/>
    <property type="match status" value="1"/>
</dbReference>
<dbReference type="Pfam" id="PF01593">
    <property type="entry name" value="Amino_oxidase"/>
    <property type="match status" value="1"/>
</dbReference>
<evidence type="ECO:0000259" key="1">
    <source>
        <dbReference type="Pfam" id="PF01593"/>
    </source>
</evidence>
<protein>
    <submittedName>
        <fullName evidence="2">C-3',4' desaturase CrtD</fullName>
    </submittedName>
</protein>